<evidence type="ECO:0000256" key="2">
    <source>
        <dbReference type="SAM" id="SignalP"/>
    </source>
</evidence>
<feature type="signal peptide" evidence="2">
    <location>
        <begin position="1"/>
        <end position="21"/>
    </location>
</feature>
<dbReference type="Gene3D" id="3.40.190.10">
    <property type="entry name" value="Periplasmic binding protein-like II"/>
    <property type="match status" value="3"/>
</dbReference>
<keyword evidence="4" id="KW-1185">Reference proteome</keyword>
<dbReference type="RefSeq" id="WP_068927031.1">
    <property type="nucleotide sequence ID" value="NZ_BMQP01000010.1"/>
</dbReference>
<name>A0A8J3S2R9_PLARO</name>
<dbReference type="EMBL" id="BOOI01000029">
    <property type="protein sequence ID" value="GIH84906.1"/>
    <property type="molecule type" value="Genomic_DNA"/>
</dbReference>
<dbReference type="PANTHER" id="PTHR30006">
    <property type="entry name" value="THIAMINE-BINDING PERIPLASMIC PROTEIN-RELATED"/>
    <property type="match status" value="1"/>
</dbReference>
<dbReference type="Pfam" id="PF13343">
    <property type="entry name" value="SBP_bac_6"/>
    <property type="match status" value="1"/>
</dbReference>
<feature type="chain" id="PRO_5038845517" evidence="2">
    <location>
        <begin position="22"/>
        <end position="365"/>
    </location>
</feature>
<dbReference type="AlphaFoldDB" id="A0A8J3S2R9"/>
<dbReference type="PROSITE" id="PS51257">
    <property type="entry name" value="PROKAR_LIPOPROTEIN"/>
    <property type="match status" value="1"/>
</dbReference>
<accession>A0A8J3S2R9</accession>
<dbReference type="GO" id="GO:0030976">
    <property type="term" value="F:thiamine pyrophosphate binding"/>
    <property type="evidence" value="ECO:0007669"/>
    <property type="project" value="TreeGrafter"/>
</dbReference>
<dbReference type="SUPFAM" id="SSF53850">
    <property type="entry name" value="Periplasmic binding protein-like II"/>
    <property type="match status" value="1"/>
</dbReference>
<keyword evidence="1 2" id="KW-0732">Signal</keyword>
<dbReference type="GO" id="GO:0015888">
    <property type="term" value="P:thiamine transport"/>
    <property type="evidence" value="ECO:0007669"/>
    <property type="project" value="TreeGrafter"/>
</dbReference>
<evidence type="ECO:0000313" key="3">
    <source>
        <dbReference type="EMBL" id="GIH84906.1"/>
    </source>
</evidence>
<proteinExistence type="predicted"/>
<evidence type="ECO:0000256" key="1">
    <source>
        <dbReference type="ARBA" id="ARBA00022729"/>
    </source>
</evidence>
<dbReference type="GO" id="GO:0030288">
    <property type="term" value="C:outer membrane-bounded periplasmic space"/>
    <property type="evidence" value="ECO:0007669"/>
    <property type="project" value="TreeGrafter"/>
</dbReference>
<dbReference type="OrthoDB" id="366726at2"/>
<organism evidence="3 4">
    <name type="scientific">Planobispora rosea</name>
    <dbReference type="NCBI Taxonomy" id="35762"/>
    <lineage>
        <taxon>Bacteria</taxon>
        <taxon>Bacillati</taxon>
        <taxon>Actinomycetota</taxon>
        <taxon>Actinomycetes</taxon>
        <taxon>Streptosporangiales</taxon>
        <taxon>Streptosporangiaceae</taxon>
        <taxon>Planobispora</taxon>
    </lineage>
</organism>
<comment type="caution">
    <text evidence="3">The sequence shown here is derived from an EMBL/GenBank/DDBJ whole genome shotgun (WGS) entry which is preliminary data.</text>
</comment>
<dbReference type="Proteomes" id="UP000655044">
    <property type="component" value="Unassembled WGS sequence"/>
</dbReference>
<dbReference type="PANTHER" id="PTHR30006:SF2">
    <property type="entry name" value="ABC TRANSPORTER SUBSTRATE-BINDING PROTEIN"/>
    <property type="match status" value="1"/>
</dbReference>
<reference evidence="3" key="1">
    <citation type="submission" date="2021-01" db="EMBL/GenBank/DDBJ databases">
        <title>Whole genome shotgun sequence of Planobispora rosea NBRC 15558.</title>
        <authorList>
            <person name="Komaki H."/>
            <person name="Tamura T."/>
        </authorList>
    </citation>
    <scope>NUCLEOTIDE SEQUENCE</scope>
    <source>
        <strain evidence="3">NBRC 15558</strain>
    </source>
</reference>
<gene>
    <name evidence="3" type="ORF">Pro02_33140</name>
</gene>
<sequence>MTVRSIAAVALSAVTLSAALAGCGAAEVPAPRSDQPSQVKVQAASVREGFTSMDGLIEAAKREGSLTVIALARDWVNYGEIIEAFSDEYGIKVTELEPGASSTRQMEAAAQLKPDVFDLSLEVAVANADSFAPYRVHGWQDIPDDLKDTEGRWYAAYGGYMSIGYDSRRVAAPASYADLLKPGYSVWLPGDPRRNAAAFGGVMAASIRDGRADAERGVEFFARLKEAGNLAAPGQPPTAVLDWDFLNAARAAEDADDGPGWKVTVPRGAVLGSYYVQAVNKDAPHPAAARLWQEFLLSDRGQNLFLKGFARPVRTEAMRMRGTLDSELAGRLPAADGTPVILTIPEADAAKAYLQREWAGTIDHQ</sequence>
<dbReference type="GO" id="GO:0030975">
    <property type="term" value="F:thiamine binding"/>
    <property type="evidence" value="ECO:0007669"/>
    <property type="project" value="TreeGrafter"/>
</dbReference>
<evidence type="ECO:0000313" key="4">
    <source>
        <dbReference type="Proteomes" id="UP000655044"/>
    </source>
</evidence>
<protein>
    <submittedName>
        <fullName evidence="3">ABC transporter substrate-binding protein</fullName>
    </submittedName>
</protein>